<dbReference type="HOGENOM" id="CLU_2615975_0_0_11"/>
<dbReference type="KEGG" id="ccn:H924_03390"/>
<organism evidence="1 2">
    <name type="scientific">Corynebacterium callunae DSM 20147</name>
    <dbReference type="NCBI Taxonomy" id="1121353"/>
    <lineage>
        <taxon>Bacteria</taxon>
        <taxon>Bacillati</taxon>
        <taxon>Actinomycetota</taxon>
        <taxon>Actinomycetes</taxon>
        <taxon>Mycobacteriales</taxon>
        <taxon>Corynebacteriaceae</taxon>
        <taxon>Corynebacterium</taxon>
    </lineage>
</organism>
<accession>M1TP66</accession>
<sequence length="78" mass="9029">MTFLKKLLRKNLMRIVSLCAQFQRFSADTLSKQKAEKSQFANSKADSASMAFTCGFPYRPIQYCQDMLAFVINLLLYF</sequence>
<dbReference type="STRING" id="1121353.H924_03390"/>
<dbReference type="AlphaFoldDB" id="M1TP66"/>
<dbReference type="EMBL" id="CP004354">
    <property type="protein sequence ID" value="AGG66126.1"/>
    <property type="molecule type" value="Genomic_DNA"/>
</dbReference>
<evidence type="ECO:0000313" key="1">
    <source>
        <dbReference type="EMBL" id="AGG66126.1"/>
    </source>
</evidence>
<protein>
    <submittedName>
        <fullName evidence="1">Uncharacterized protein</fullName>
    </submittedName>
</protein>
<dbReference type="Proteomes" id="UP000011760">
    <property type="component" value="Chromosome"/>
</dbReference>
<reference evidence="1 2" key="1">
    <citation type="submission" date="2013-02" db="EMBL/GenBank/DDBJ databases">
        <title>The complete genome sequence of Corynebacterium callunae DSM 20147.</title>
        <authorList>
            <person name="Ruckert C."/>
            <person name="Albersmeier A."/>
            <person name="Kalinowski J."/>
        </authorList>
    </citation>
    <scope>NUCLEOTIDE SEQUENCE [LARGE SCALE GENOMIC DNA]</scope>
    <source>
        <strain evidence="1 2">DSM 20147</strain>
    </source>
</reference>
<gene>
    <name evidence="1" type="ORF">H924_03390</name>
</gene>
<keyword evidence="2" id="KW-1185">Reference proteome</keyword>
<proteinExistence type="predicted"/>
<name>M1TP66_9CORY</name>
<evidence type="ECO:0000313" key="2">
    <source>
        <dbReference type="Proteomes" id="UP000011760"/>
    </source>
</evidence>